<gene>
    <name evidence="6" type="ORF">GNLVRS02_ARAD1A17886g</name>
</gene>
<dbReference type="GO" id="GO:0031932">
    <property type="term" value="C:TORC2 complex"/>
    <property type="evidence" value="ECO:0007669"/>
    <property type="project" value="InterPro"/>
</dbReference>
<evidence type="ECO:0000256" key="1">
    <source>
        <dbReference type="ARBA" id="ARBA00009407"/>
    </source>
</evidence>
<dbReference type="PANTHER" id="PTHR13335">
    <property type="entry name" value="TARGET OF RAPAMYCIN COMPLEX 2 SUBUNIT MAPKAP1"/>
    <property type="match status" value="1"/>
</dbReference>
<feature type="domain" description="SIN1-type PH" evidence="4">
    <location>
        <begin position="757"/>
        <end position="855"/>
    </location>
</feature>
<organism evidence="6">
    <name type="scientific">Blastobotrys adeninivorans</name>
    <name type="common">Yeast</name>
    <name type="synonym">Arxula adeninivorans</name>
    <dbReference type="NCBI Taxonomy" id="409370"/>
    <lineage>
        <taxon>Eukaryota</taxon>
        <taxon>Fungi</taxon>
        <taxon>Dikarya</taxon>
        <taxon>Ascomycota</taxon>
        <taxon>Saccharomycotina</taxon>
        <taxon>Dipodascomycetes</taxon>
        <taxon>Dipodascales</taxon>
        <taxon>Trichomonascaceae</taxon>
        <taxon>Blastobotrys</taxon>
    </lineage>
</organism>
<dbReference type="InterPro" id="IPR008828">
    <property type="entry name" value="Sin1/Avo1"/>
</dbReference>
<proteinExistence type="inferred from homology"/>
<dbReference type="Pfam" id="PF16979">
    <property type="entry name" value="SIN1_PH"/>
    <property type="match status" value="1"/>
</dbReference>
<feature type="compositionally biased region" description="Acidic residues" evidence="2">
    <location>
        <begin position="229"/>
        <end position="244"/>
    </location>
</feature>
<feature type="compositionally biased region" description="Acidic residues" evidence="2">
    <location>
        <begin position="201"/>
        <end position="211"/>
    </location>
</feature>
<feature type="region of interest" description="Disordered" evidence="2">
    <location>
        <begin position="267"/>
        <end position="327"/>
    </location>
</feature>
<dbReference type="InterPro" id="IPR031567">
    <property type="entry name" value="CRIM_dom"/>
</dbReference>
<evidence type="ECO:0000313" key="6">
    <source>
        <dbReference type="EMBL" id="CDP33803.1"/>
    </source>
</evidence>
<feature type="region of interest" description="Disordered" evidence="2">
    <location>
        <begin position="55"/>
        <end position="76"/>
    </location>
</feature>
<feature type="compositionally biased region" description="Basic and acidic residues" evidence="2">
    <location>
        <begin position="156"/>
        <end position="165"/>
    </location>
</feature>
<feature type="region of interest" description="Disordered" evidence="2">
    <location>
        <begin position="370"/>
        <end position="418"/>
    </location>
</feature>
<feature type="region of interest" description="Disordered" evidence="2">
    <location>
        <begin position="103"/>
        <end position="244"/>
    </location>
</feature>
<dbReference type="PhylomeDB" id="A0A060SYL6"/>
<feature type="region of interest" description="Disordered" evidence="2">
    <location>
        <begin position="558"/>
        <end position="601"/>
    </location>
</feature>
<accession>A0A060SYL6</accession>
<reference evidence="6" key="1">
    <citation type="submission" date="2014-02" db="EMBL/GenBank/DDBJ databases">
        <authorList>
            <person name="Genoscope - CEA"/>
        </authorList>
    </citation>
    <scope>NUCLEOTIDE SEQUENCE</scope>
    <source>
        <strain evidence="6">LS3</strain>
    </source>
</reference>
<name>A0A060SYL6_BLAAD</name>
<dbReference type="GO" id="GO:0005546">
    <property type="term" value="F:phosphatidylinositol-4,5-bisphosphate binding"/>
    <property type="evidence" value="ECO:0007669"/>
    <property type="project" value="TreeGrafter"/>
</dbReference>
<feature type="compositionally biased region" description="Polar residues" evidence="2">
    <location>
        <begin position="171"/>
        <end position="180"/>
    </location>
</feature>
<sequence length="864" mass="94578">MSLLQDQDYVTSHLRAVYLDSCSDGVGERILRPSHLYITKSGPKKLNWAANTLLSKARPDSPPIPTHNIYKSRDGALNQHYPRRMSSRLTLEEDNEVSQLRADVGIGHNRPLRDSQVSDSPPAAGPSKTTPGPRRRASTLPSAHAPTTLPVRPRGHSSENVRTDSLDGIASVNNSGQFNTGDEDTLATVMEHDKDDSSIDSSEDGDIESGFDDSVTNLLDSDPDAAMTDTDEDDLSGISEEDDSDIEEDLLYAARQLKLNAIAGDQGSVVSHPGSLHTSPQARRTHKRSDPKRQRSMDILRTSPTRQNGPRPRRMSTKSGNSDLFASPQPLFARADTDNSNASSNTGGEGSLASTLALASAHEKLEIGLGLRDPMGNDSNPTLNDTTTVNSANSGVTSGSNGASHSTRDRSESVLGPKLRGPIQTVSKASKLSTQIKAKQSTFDNPLEQYIAASGKSERRPVKLKMYMPTSDKPQQPWEVVVRGDANVHLAIGFSLYCYEEQKRTPPLAEDMKDANKWNLRIVEDDGEPDEDFPALDRTRLISAYSFDEFALVEATPEQTKANERLTPNVKKATPAISSTEAAPNQQDQQGGQGQGQEEEKVSKDIEVRVYQYPFNEMVSQLFWTGVVDDQMYVDDLLEKVCAEKMLDSTMYAFKFAGTRVIVTNGTRLGSLSGQGDLELTPKRVITTANGFTTEPSQAPAVKSNGPQKTLSNAPNVYAALAMRGAEDARRVRTSLTSASGQHGALGMPEVLSAAGYTKYKIWRRQPMSFVGRHERILAIDGEYVHIMPSEDKTFFDSPKTSSFHIGQVIKCKQSSKVPSNFKVVVRKTSGPKRYDLEAPSPTQCAEIVAKLRTLANNYRNRRR</sequence>
<protein>
    <submittedName>
        <fullName evidence="6">ARAD1A17886p</fullName>
    </submittedName>
</protein>
<dbReference type="GO" id="GO:0005737">
    <property type="term" value="C:cytoplasm"/>
    <property type="evidence" value="ECO:0007669"/>
    <property type="project" value="TreeGrafter"/>
</dbReference>
<dbReference type="Pfam" id="PF16978">
    <property type="entry name" value="CRIM"/>
    <property type="match status" value="1"/>
</dbReference>
<dbReference type="GO" id="GO:0005886">
    <property type="term" value="C:plasma membrane"/>
    <property type="evidence" value="ECO:0007669"/>
    <property type="project" value="TreeGrafter"/>
</dbReference>
<evidence type="ECO:0000259" key="5">
    <source>
        <dbReference type="Pfam" id="PF23164"/>
    </source>
</evidence>
<dbReference type="AlphaFoldDB" id="A0A060SYL6"/>
<comment type="similarity">
    <text evidence="1">Belongs to the SIN1 family.</text>
</comment>
<evidence type="ECO:0000259" key="4">
    <source>
        <dbReference type="Pfam" id="PF16979"/>
    </source>
</evidence>
<reference evidence="6" key="2">
    <citation type="submission" date="2014-06" db="EMBL/GenBank/DDBJ databases">
        <title>The complete genome of Blastobotrys (Arxula) adeninivorans LS3 - a yeast of biotechnological interest.</title>
        <authorList>
            <person name="Kunze G."/>
            <person name="Gaillardin C."/>
            <person name="Czernicka M."/>
            <person name="Durrens P."/>
            <person name="Martin T."/>
            <person name="Boer E."/>
            <person name="Gabaldon T."/>
            <person name="Cruz J."/>
            <person name="Talla E."/>
            <person name="Marck C."/>
            <person name="Goffeau A."/>
            <person name="Barbe V."/>
            <person name="Baret P."/>
            <person name="Baronian K."/>
            <person name="Beier S."/>
            <person name="Bleykasten C."/>
            <person name="Bode R."/>
            <person name="Casaregola S."/>
            <person name="Despons L."/>
            <person name="Fairhead C."/>
            <person name="Giersberg M."/>
            <person name="Gierski P."/>
            <person name="Hahnel U."/>
            <person name="Hartmann A."/>
            <person name="Jankowska D."/>
            <person name="Jubin C."/>
            <person name="Jung P."/>
            <person name="Lafontaine I."/>
            <person name="Leh-Louis V."/>
            <person name="Lemaire M."/>
            <person name="Marcet-Houben M."/>
            <person name="Mascher M."/>
            <person name="Morel G."/>
            <person name="Richard G.-F."/>
            <person name="Riechen J."/>
            <person name="Sacerdot C."/>
            <person name="Sarkar A."/>
            <person name="Savel G."/>
            <person name="Schacherer J."/>
            <person name="Sherman D."/>
            <person name="Straub M.-L."/>
            <person name="Stein N."/>
            <person name="Thierry A."/>
            <person name="Trautwein-Schult A."/>
            <person name="Westhof E."/>
            <person name="Worch S."/>
            <person name="Dujon B."/>
            <person name="Souciet J.-L."/>
            <person name="Wincker P."/>
            <person name="Scholz U."/>
            <person name="Neuveglise N."/>
        </authorList>
    </citation>
    <scope>NUCLEOTIDE SEQUENCE</scope>
    <source>
        <strain evidence="6">LS3</strain>
    </source>
</reference>
<dbReference type="Gene3D" id="2.30.29.30">
    <property type="entry name" value="Pleckstrin-homology domain (PH domain)/Phosphotyrosine-binding domain (PTB)"/>
    <property type="match status" value="1"/>
</dbReference>
<evidence type="ECO:0000256" key="2">
    <source>
        <dbReference type="SAM" id="MobiDB-lite"/>
    </source>
</evidence>
<feature type="compositionally biased region" description="Polar residues" evidence="2">
    <location>
        <begin position="576"/>
        <end position="585"/>
    </location>
</feature>
<dbReference type="InterPro" id="IPR031313">
    <property type="entry name" value="Sin1_PH_dom"/>
</dbReference>
<feature type="domain" description="CRIM" evidence="3">
    <location>
        <begin position="430"/>
        <end position="564"/>
    </location>
</feature>
<dbReference type="GO" id="GO:0038203">
    <property type="term" value="P:TORC2 signaling"/>
    <property type="evidence" value="ECO:0007669"/>
    <property type="project" value="TreeGrafter"/>
</dbReference>
<dbReference type="PANTHER" id="PTHR13335:SF1">
    <property type="entry name" value="TARGET OF RAPAMYCIN COMPLEX 2 SUBUNIT MAPKAP1"/>
    <property type="match status" value="1"/>
</dbReference>
<dbReference type="Pfam" id="PF23164">
    <property type="entry name" value="UBL_AVO1"/>
    <property type="match status" value="1"/>
</dbReference>
<dbReference type="InterPro" id="IPR011993">
    <property type="entry name" value="PH-like_dom_sf"/>
</dbReference>
<dbReference type="EMBL" id="HG937691">
    <property type="protein sequence ID" value="CDP33803.1"/>
    <property type="molecule type" value="Genomic_DNA"/>
</dbReference>
<feature type="domain" description="AVO1/Sin1 ubiquitin-like" evidence="5">
    <location>
        <begin position="604"/>
        <end position="684"/>
    </location>
</feature>
<evidence type="ECO:0000259" key="3">
    <source>
        <dbReference type="Pfam" id="PF16978"/>
    </source>
</evidence>
<feature type="compositionally biased region" description="Polar residues" evidence="2">
    <location>
        <begin position="377"/>
        <end position="405"/>
    </location>
</feature>
<dbReference type="InterPro" id="IPR056385">
    <property type="entry name" value="UBL_AVO1/Sin1"/>
</dbReference>